<dbReference type="SUPFAM" id="SSF55447">
    <property type="entry name" value="CO dehydrogenase flavoprotein C-terminal domain-like"/>
    <property type="match status" value="1"/>
</dbReference>
<reference evidence="2" key="1">
    <citation type="journal article" date="2019" name="Int. J. Syst. Evol. Microbiol.">
        <title>The Global Catalogue of Microorganisms (GCM) 10K type strain sequencing project: providing services to taxonomists for standard genome sequencing and annotation.</title>
        <authorList>
            <consortium name="The Broad Institute Genomics Platform"/>
            <consortium name="The Broad Institute Genome Sequencing Center for Infectious Disease"/>
            <person name="Wu L."/>
            <person name="Ma J."/>
        </authorList>
    </citation>
    <scope>NUCLEOTIDE SEQUENCE [LARGE SCALE GENOMIC DNA]</scope>
    <source>
        <strain evidence="2">KCTC 42087</strain>
    </source>
</reference>
<name>A0ABW1ABU2_9ACTN</name>
<gene>
    <name evidence="1" type="ORF">ACFPZN_38665</name>
</gene>
<keyword evidence="2" id="KW-1185">Reference proteome</keyword>
<dbReference type="EMBL" id="JBHSON010000072">
    <property type="protein sequence ID" value="MFC5751574.1"/>
    <property type="molecule type" value="Genomic_DNA"/>
</dbReference>
<dbReference type="Proteomes" id="UP001596074">
    <property type="component" value="Unassembled WGS sequence"/>
</dbReference>
<dbReference type="RefSeq" id="WP_378287552.1">
    <property type="nucleotide sequence ID" value="NZ_JBHSON010000072.1"/>
</dbReference>
<proteinExistence type="predicted"/>
<organism evidence="1 2">
    <name type="scientific">Actinomadura rugatobispora</name>
    <dbReference type="NCBI Taxonomy" id="1994"/>
    <lineage>
        <taxon>Bacteria</taxon>
        <taxon>Bacillati</taxon>
        <taxon>Actinomycetota</taxon>
        <taxon>Actinomycetes</taxon>
        <taxon>Streptosporangiales</taxon>
        <taxon>Thermomonosporaceae</taxon>
        <taxon>Actinomadura</taxon>
    </lineage>
</organism>
<sequence length="74" mass="8127">MRQARITVDGVGTKPWRLMTLERALTGRPATVDAFVSAVGNAAEGARPLMHNAYRPALLPRAPIRAFTVLRESR</sequence>
<accession>A0ABW1ABU2</accession>
<dbReference type="Gene3D" id="3.30.390.50">
    <property type="entry name" value="CO dehydrogenase flavoprotein, C-terminal domain"/>
    <property type="match status" value="1"/>
</dbReference>
<dbReference type="InterPro" id="IPR036683">
    <property type="entry name" value="CO_DH_flav_C_dom_sf"/>
</dbReference>
<evidence type="ECO:0000313" key="1">
    <source>
        <dbReference type="EMBL" id="MFC5751574.1"/>
    </source>
</evidence>
<comment type="caution">
    <text evidence="1">The sequence shown here is derived from an EMBL/GenBank/DDBJ whole genome shotgun (WGS) entry which is preliminary data.</text>
</comment>
<protein>
    <submittedName>
        <fullName evidence="1">Uncharacterized protein</fullName>
    </submittedName>
</protein>
<evidence type="ECO:0000313" key="2">
    <source>
        <dbReference type="Proteomes" id="UP001596074"/>
    </source>
</evidence>